<name>A0ABT3LV89_9LEPT</name>
<evidence type="ECO:0000313" key="2">
    <source>
        <dbReference type="EMBL" id="MCW7461651.1"/>
    </source>
</evidence>
<feature type="chain" id="PRO_5047059958" description="Lipoprotein" evidence="1">
    <location>
        <begin position="20"/>
        <end position="312"/>
    </location>
</feature>
<protein>
    <recommendedName>
        <fullName evidence="4">Lipoprotein</fullName>
    </recommendedName>
</protein>
<proteinExistence type="predicted"/>
<comment type="caution">
    <text evidence="2">The sequence shown here is derived from an EMBL/GenBank/DDBJ whole genome shotgun (WGS) entry which is preliminary data.</text>
</comment>
<keyword evidence="3" id="KW-1185">Reference proteome</keyword>
<dbReference type="RefSeq" id="WP_265374713.1">
    <property type="nucleotide sequence ID" value="NZ_JAMQPV010000001.1"/>
</dbReference>
<sequence length="312" mass="34167">MRRKIALLAFVFSFLIVNCASPTIKEINESAVAIAKEAKELKANGKAEEAIRVISVIDVLHPDDPIIAEIKSGASAEQIESVTPTVLLGYNKALRAKVQPTTTEKVLWYIPDRVFDFIDQFEGWFHVGPQIGVGGHVTRAIQGEVYSGATVAIGGGQKKMLGIKSEANTEIGLGPIVAAGVFGAKVGTGGLAYNADALWFHKPSEAIYQTYRDYWGVGGHFGFFIVGLEIEYHPLEIYDFLAGIILYDPMNDDFATTRRLQYTSRQTGLIRNFSKSVGSLEEEDIAMYKKEYPKLNVGSTGTQETTPAPKKK</sequence>
<dbReference type="Proteomes" id="UP001209737">
    <property type="component" value="Unassembled WGS sequence"/>
</dbReference>
<dbReference type="EMBL" id="JAMQPV010000001">
    <property type="protein sequence ID" value="MCW7461651.1"/>
    <property type="molecule type" value="Genomic_DNA"/>
</dbReference>
<reference evidence="2 3" key="1">
    <citation type="submission" date="2022-06" db="EMBL/GenBank/DDBJ databases">
        <title>Leptospira isolates from biofilms formed at urban environments.</title>
        <authorList>
            <person name="Ribeiro P.S."/>
            <person name="Sousa T."/>
            <person name="Carvalho N."/>
            <person name="Aburjaile F."/>
            <person name="Neves F."/>
            <person name="Oliveira D."/>
            <person name="Blanco L."/>
            <person name="Lima J."/>
            <person name="Costa F."/>
            <person name="Brenig B."/>
            <person name="Soares S."/>
            <person name="Ramos R."/>
            <person name="Goes-Neto A."/>
            <person name="Matiuzzi M."/>
            <person name="Azevedo V."/>
            <person name="Ristow P."/>
        </authorList>
    </citation>
    <scope>NUCLEOTIDE SEQUENCE [LARGE SCALE GENOMIC DNA]</scope>
    <source>
        <strain evidence="2 3">VSF25</strain>
    </source>
</reference>
<keyword evidence="1" id="KW-0732">Signal</keyword>
<evidence type="ECO:0008006" key="4">
    <source>
        <dbReference type="Google" id="ProtNLM"/>
    </source>
</evidence>
<gene>
    <name evidence="2" type="ORF">ND812_06080</name>
</gene>
<accession>A0ABT3LV89</accession>
<evidence type="ECO:0000313" key="3">
    <source>
        <dbReference type="Proteomes" id="UP001209737"/>
    </source>
</evidence>
<organism evidence="2 3">
    <name type="scientific">Leptospira limi</name>
    <dbReference type="NCBI Taxonomy" id="2950023"/>
    <lineage>
        <taxon>Bacteria</taxon>
        <taxon>Pseudomonadati</taxon>
        <taxon>Spirochaetota</taxon>
        <taxon>Spirochaetia</taxon>
        <taxon>Leptospirales</taxon>
        <taxon>Leptospiraceae</taxon>
        <taxon>Leptospira</taxon>
    </lineage>
</organism>
<evidence type="ECO:0000256" key="1">
    <source>
        <dbReference type="SAM" id="SignalP"/>
    </source>
</evidence>
<feature type="signal peptide" evidence="1">
    <location>
        <begin position="1"/>
        <end position="19"/>
    </location>
</feature>